<dbReference type="PANTHER" id="PTHR43176">
    <property type="entry name" value="3-HYDROXYISOBUTYRYL-COA HYDROLASE-RELATED"/>
    <property type="match status" value="1"/>
</dbReference>
<dbReference type="AlphaFoldDB" id="A0A9X3EE88"/>
<dbReference type="GO" id="GO:0003860">
    <property type="term" value="F:3-hydroxyisobutyryl-CoA hydrolase activity"/>
    <property type="evidence" value="ECO:0007669"/>
    <property type="project" value="UniProtKB-EC"/>
</dbReference>
<accession>A0A9X3EE88</accession>
<reference evidence="5" key="1">
    <citation type="submission" date="2022-11" db="EMBL/GenBank/DDBJ databases">
        <title>Parathalassolutuus dongxingensis gen. nov., sp. nov., a novel member of family Oceanospirillaceae isolated from a coastal shrimp pond in Guangxi, China.</title>
        <authorList>
            <person name="Chen H."/>
        </authorList>
    </citation>
    <scope>NUCLEOTIDE SEQUENCE</scope>
    <source>
        <strain evidence="5">G-43</strain>
    </source>
</reference>
<protein>
    <recommendedName>
        <fullName evidence="2">3-hydroxyisobutyryl-CoA hydrolase</fullName>
        <ecNumber evidence="2">3.1.2.4</ecNumber>
    </recommendedName>
</protein>
<comment type="catalytic activity">
    <reaction evidence="1">
        <text>3-hydroxy-2-methylpropanoyl-CoA + H2O = 3-hydroxy-2-methylpropanoate + CoA + H(+)</text>
        <dbReference type="Rhea" id="RHEA:20888"/>
        <dbReference type="ChEBI" id="CHEBI:11805"/>
        <dbReference type="ChEBI" id="CHEBI:15377"/>
        <dbReference type="ChEBI" id="CHEBI:15378"/>
        <dbReference type="ChEBI" id="CHEBI:57287"/>
        <dbReference type="ChEBI" id="CHEBI:57340"/>
        <dbReference type="EC" id="3.1.2.4"/>
    </reaction>
</comment>
<evidence type="ECO:0000313" key="6">
    <source>
        <dbReference type="Proteomes" id="UP001150830"/>
    </source>
</evidence>
<keyword evidence="3" id="KW-0378">Hydrolase</keyword>
<keyword evidence="6" id="KW-1185">Reference proteome</keyword>
<evidence type="ECO:0000259" key="4">
    <source>
        <dbReference type="Pfam" id="PF16113"/>
    </source>
</evidence>
<evidence type="ECO:0000313" key="5">
    <source>
        <dbReference type="EMBL" id="MCY0965952.1"/>
    </source>
</evidence>
<gene>
    <name evidence="5" type="ORF">OUO13_12200</name>
</gene>
<dbReference type="RefSeq" id="WP_283174161.1">
    <property type="nucleotide sequence ID" value="NZ_JAPNOA010000029.1"/>
</dbReference>
<proteinExistence type="predicted"/>
<dbReference type="SUPFAM" id="SSF52096">
    <property type="entry name" value="ClpP/crotonase"/>
    <property type="match status" value="1"/>
</dbReference>
<dbReference type="PANTHER" id="PTHR43176:SF3">
    <property type="entry name" value="3-HYDROXYISOBUTYRYL-COA HYDROLASE, MITOCHONDRIAL"/>
    <property type="match status" value="1"/>
</dbReference>
<dbReference type="Proteomes" id="UP001150830">
    <property type="component" value="Unassembled WGS sequence"/>
</dbReference>
<dbReference type="Pfam" id="PF16113">
    <property type="entry name" value="ECH_2"/>
    <property type="match status" value="1"/>
</dbReference>
<evidence type="ECO:0000256" key="3">
    <source>
        <dbReference type="ARBA" id="ARBA00022801"/>
    </source>
</evidence>
<dbReference type="InterPro" id="IPR029045">
    <property type="entry name" value="ClpP/crotonase-like_dom_sf"/>
</dbReference>
<dbReference type="InterPro" id="IPR032259">
    <property type="entry name" value="HIBYL-CoA-H"/>
</dbReference>
<dbReference type="EMBL" id="JAPNOA010000029">
    <property type="protein sequence ID" value="MCY0965952.1"/>
    <property type="molecule type" value="Genomic_DNA"/>
</dbReference>
<dbReference type="EC" id="3.1.2.4" evidence="2"/>
<dbReference type="GO" id="GO:0006574">
    <property type="term" value="P:L-valine catabolic process"/>
    <property type="evidence" value="ECO:0007669"/>
    <property type="project" value="TreeGrafter"/>
</dbReference>
<name>A0A9X3EE88_9GAMM</name>
<evidence type="ECO:0000256" key="1">
    <source>
        <dbReference type="ARBA" id="ARBA00001709"/>
    </source>
</evidence>
<organism evidence="5 6">
    <name type="scientific">Parathalassolituus penaei</name>
    <dbReference type="NCBI Taxonomy" id="2997323"/>
    <lineage>
        <taxon>Bacteria</taxon>
        <taxon>Pseudomonadati</taxon>
        <taxon>Pseudomonadota</taxon>
        <taxon>Gammaproteobacteria</taxon>
        <taxon>Oceanospirillales</taxon>
        <taxon>Oceanospirillaceae</taxon>
        <taxon>Parathalassolituus</taxon>
    </lineage>
</organism>
<comment type="caution">
    <text evidence="5">The sequence shown here is derived from an EMBL/GenBank/DDBJ whole genome shotgun (WGS) entry which is preliminary data.</text>
</comment>
<dbReference type="CDD" id="cd06558">
    <property type="entry name" value="crotonase-like"/>
    <property type="match status" value="1"/>
</dbReference>
<feature type="domain" description="Enoyl-CoA hydratase/isomerase" evidence="4">
    <location>
        <begin position="21"/>
        <end position="361"/>
    </location>
</feature>
<dbReference type="InterPro" id="IPR045004">
    <property type="entry name" value="ECH_dom"/>
</dbReference>
<sequence>MNTSEPVLFDTISARGGYRIGLLTLNRPEALHALDLVMVQSIARQMQRWQRSKKVVAVVMQGAGDRAFSAGGDLRQLHASMTSDGDQRYEYADQFFLAEYLNILNLHRFTKPLIAWGNGLLMGGGLGLYLGASHRIVTPNVQMAWPEVRIGLFPDVMGSWYLSRLPEPLGHWLGMTGSALNDADAKAAGLADYRIEHSSRHSVIEDLRRLRWGDNRAVNHYEVRRCLQQAEQDHPSSTERWWPLVQPQVSACMDETGMLQPPLATTGIDNPQALAWFEKGWRQYREGCPASIRLVQEQIRLGRLRAQGEVMAMELEMAWQCTRSADFAEGIRGRLLERDKPPVWTESAVPEVSRERVKQMLASPWSEDQHPFRQFLRQWERG</sequence>
<dbReference type="GO" id="GO:0005829">
    <property type="term" value="C:cytosol"/>
    <property type="evidence" value="ECO:0007669"/>
    <property type="project" value="TreeGrafter"/>
</dbReference>
<dbReference type="Gene3D" id="3.90.226.10">
    <property type="entry name" value="2-enoyl-CoA Hydratase, Chain A, domain 1"/>
    <property type="match status" value="1"/>
</dbReference>
<evidence type="ECO:0000256" key="2">
    <source>
        <dbReference type="ARBA" id="ARBA00011915"/>
    </source>
</evidence>